<dbReference type="InterPro" id="IPR011527">
    <property type="entry name" value="ABC1_TM_dom"/>
</dbReference>
<evidence type="ECO:0000259" key="10">
    <source>
        <dbReference type="PROSITE" id="PS50929"/>
    </source>
</evidence>
<dbReference type="InterPro" id="IPR036640">
    <property type="entry name" value="ABC1_TM_sf"/>
</dbReference>
<dbReference type="Proteomes" id="UP000178723">
    <property type="component" value="Unassembled WGS sequence"/>
</dbReference>
<evidence type="ECO:0000256" key="3">
    <source>
        <dbReference type="ARBA" id="ARBA00022692"/>
    </source>
</evidence>
<evidence type="ECO:0008006" key="13">
    <source>
        <dbReference type="Google" id="ProtNLM"/>
    </source>
</evidence>
<dbReference type="Pfam" id="PF00005">
    <property type="entry name" value="ABC_tran"/>
    <property type="match status" value="1"/>
</dbReference>
<keyword evidence="2" id="KW-0813">Transport</keyword>
<dbReference type="PROSITE" id="PS50929">
    <property type="entry name" value="ABC_TM1F"/>
    <property type="match status" value="1"/>
</dbReference>
<reference evidence="11 12" key="1">
    <citation type="journal article" date="2016" name="Nat. Commun.">
        <title>Thousands of microbial genomes shed light on interconnected biogeochemical processes in an aquifer system.</title>
        <authorList>
            <person name="Anantharaman K."/>
            <person name="Brown C.T."/>
            <person name="Hug L.A."/>
            <person name="Sharon I."/>
            <person name="Castelle C.J."/>
            <person name="Probst A.J."/>
            <person name="Thomas B.C."/>
            <person name="Singh A."/>
            <person name="Wilkins M.J."/>
            <person name="Karaoz U."/>
            <person name="Brodie E.L."/>
            <person name="Williams K.H."/>
            <person name="Hubbard S.S."/>
            <person name="Banfield J.F."/>
        </authorList>
    </citation>
    <scope>NUCLEOTIDE SEQUENCE [LARGE SCALE GENOMIC DNA]</scope>
</reference>
<keyword evidence="5" id="KW-0067">ATP-binding</keyword>
<dbReference type="InterPro" id="IPR027417">
    <property type="entry name" value="P-loop_NTPase"/>
</dbReference>
<dbReference type="PANTHER" id="PTHR24221:SF654">
    <property type="entry name" value="ATP-BINDING CASSETTE SUB-FAMILY B MEMBER 6"/>
    <property type="match status" value="1"/>
</dbReference>
<feature type="transmembrane region" description="Helical" evidence="8">
    <location>
        <begin position="274"/>
        <end position="293"/>
    </location>
</feature>
<dbReference type="GO" id="GO:0005524">
    <property type="term" value="F:ATP binding"/>
    <property type="evidence" value="ECO:0007669"/>
    <property type="project" value="UniProtKB-KW"/>
</dbReference>
<dbReference type="GO" id="GO:0016887">
    <property type="term" value="F:ATP hydrolysis activity"/>
    <property type="evidence" value="ECO:0007669"/>
    <property type="project" value="InterPro"/>
</dbReference>
<gene>
    <name evidence="11" type="ORF">A3I40_01075</name>
</gene>
<proteinExistence type="predicted"/>
<evidence type="ECO:0000256" key="6">
    <source>
        <dbReference type="ARBA" id="ARBA00022989"/>
    </source>
</evidence>
<feature type="transmembrane region" description="Helical" evidence="8">
    <location>
        <begin position="61"/>
        <end position="82"/>
    </location>
</feature>
<keyword evidence="7 8" id="KW-0472">Membrane</keyword>
<dbReference type="PROSITE" id="PS00211">
    <property type="entry name" value="ABC_TRANSPORTER_1"/>
    <property type="match status" value="1"/>
</dbReference>
<evidence type="ECO:0000259" key="9">
    <source>
        <dbReference type="PROSITE" id="PS50893"/>
    </source>
</evidence>
<dbReference type="EMBL" id="MGEP01000009">
    <property type="protein sequence ID" value="OGL87462.1"/>
    <property type="molecule type" value="Genomic_DNA"/>
</dbReference>
<keyword evidence="6 8" id="KW-1133">Transmembrane helix</keyword>
<feature type="transmembrane region" description="Helical" evidence="8">
    <location>
        <begin position="140"/>
        <end position="158"/>
    </location>
</feature>
<dbReference type="InterPro" id="IPR003593">
    <property type="entry name" value="AAA+_ATPase"/>
</dbReference>
<feature type="transmembrane region" description="Helical" evidence="8">
    <location>
        <begin position="20"/>
        <end position="40"/>
    </location>
</feature>
<evidence type="ECO:0000256" key="2">
    <source>
        <dbReference type="ARBA" id="ARBA00022448"/>
    </source>
</evidence>
<feature type="domain" description="ABC transporter" evidence="9">
    <location>
        <begin position="342"/>
        <end position="576"/>
    </location>
</feature>
<dbReference type="SMART" id="SM00382">
    <property type="entry name" value="AAA"/>
    <property type="match status" value="1"/>
</dbReference>
<evidence type="ECO:0000256" key="7">
    <source>
        <dbReference type="ARBA" id="ARBA00023136"/>
    </source>
</evidence>
<dbReference type="SUPFAM" id="SSF90123">
    <property type="entry name" value="ABC transporter transmembrane region"/>
    <property type="match status" value="1"/>
</dbReference>
<feature type="transmembrane region" description="Helical" evidence="8">
    <location>
        <begin position="102"/>
        <end position="119"/>
    </location>
</feature>
<dbReference type="Gene3D" id="3.40.50.300">
    <property type="entry name" value="P-loop containing nucleotide triphosphate hydrolases"/>
    <property type="match status" value="1"/>
</dbReference>
<dbReference type="InterPro" id="IPR039421">
    <property type="entry name" value="Type_1_exporter"/>
</dbReference>
<dbReference type="InterPro" id="IPR003439">
    <property type="entry name" value="ABC_transporter-like_ATP-bd"/>
</dbReference>
<dbReference type="Pfam" id="PF00664">
    <property type="entry name" value="ABC_membrane"/>
    <property type="match status" value="1"/>
</dbReference>
<accession>A0A1F7VAB3</accession>
<dbReference type="PROSITE" id="PS50893">
    <property type="entry name" value="ABC_TRANSPORTER_2"/>
    <property type="match status" value="1"/>
</dbReference>
<dbReference type="GO" id="GO:0005886">
    <property type="term" value="C:plasma membrane"/>
    <property type="evidence" value="ECO:0007669"/>
    <property type="project" value="UniProtKB-SubCell"/>
</dbReference>
<feature type="transmembrane region" description="Helical" evidence="8">
    <location>
        <begin position="164"/>
        <end position="184"/>
    </location>
</feature>
<name>A0A1F7VAB3_9BACT</name>
<feature type="transmembrane region" description="Helical" evidence="8">
    <location>
        <begin position="248"/>
        <end position="268"/>
    </location>
</feature>
<evidence type="ECO:0000256" key="4">
    <source>
        <dbReference type="ARBA" id="ARBA00022741"/>
    </source>
</evidence>
<dbReference type="Gene3D" id="1.20.1560.10">
    <property type="entry name" value="ABC transporter type 1, transmembrane domain"/>
    <property type="match status" value="1"/>
</dbReference>
<organism evidence="11 12">
    <name type="scientific">Candidatus Uhrbacteria bacterium RIFCSPLOWO2_02_FULL_48_12</name>
    <dbReference type="NCBI Taxonomy" id="1802407"/>
    <lineage>
        <taxon>Bacteria</taxon>
        <taxon>Candidatus Uhriibacteriota</taxon>
    </lineage>
</organism>
<dbReference type="SUPFAM" id="SSF52540">
    <property type="entry name" value="P-loop containing nucleoside triphosphate hydrolases"/>
    <property type="match status" value="1"/>
</dbReference>
<evidence type="ECO:0000313" key="11">
    <source>
        <dbReference type="EMBL" id="OGL87462.1"/>
    </source>
</evidence>
<evidence type="ECO:0000256" key="1">
    <source>
        <dbReference type="ARBA" id="ARBA00004651"/>
    </source>
</evidence>
<protein>
    <recommendedName>
        <fullName evidence="13">ABC transporter ATP-binding protein</fullName>
    </recommendedName>
</protein>
<dbReference type="AlphaFoldDB" id="A0A1F7VAB3"/>
<dbReference type="GO" id="GO:0034040">
    <property type="term" value="F:ATPase-coupled lipid transmembrane transporter activity"/>
    <property type="evidence" value="ECO:0007669"/>
    <property type="project" value="TreeGrafter"/>
</dbReference>
<comment type="subcellular location">
    <subcellularLocation>
        <location evidence="1">Cell membrane</location>
        <topology evidence="1">Multi-pass membrane protein</topology>
    </subcellularLocation>
</comment>
<keyword evidence="4" id="KW-0547">Nucleotide-binding</keyword>
<evidence type="ECO:0000256" key="8">
    <source>
        <dbReference type="SAM" id="Phobius"/>
    </source>
</evidence>
<sequence>MKVTNKQIINVFWEHVRKYPVVTAVLLTGTFAVYTTEVITPWFYKKFFDTLAAPITNGADILIRTLFIIIGLELLAWLIYRLNAVGLVRLETKVMADLSETSFNYLIGHSYSFFTNSFAGSLVRKVNRLSRAFEEVADQVQFSLIPLIVTVLGILIGVSFRSIVLTLVLGAWIILFLMANYWFARWKQPYEIMKSMKDTEATGVLADAIGNSTTIKLFTGHEHEKQRYRNIIEEWRRVYSFTWSISEIAYGVQSLLMIIIEFIILYIAIKLWRIGILTVGDFALIQIYIIRLMRQLWDFGRILRRFYMAFADAAEMVEILETPHEIQDVKKASTLAIAHGKIEFKNVDFGFHQTRKVLRRFNLTAAPGERIALVGPSGAGKSTITHLLFRFYDIDGGKILIDSQDISKVTQMSLRDQIALVPQEPILFHRTLLDNIRYGRREASDAEVVEAARQAHCHEFISELPLGYDTYVGERGIKLSGGERQRVAIARAILKNAPILVLDEATSSLDSESEALIQDALKKLMKGKTVIVIAHRLSTILSMDRIIVIDEGRVVDMGTHTALLKKPGIYQTLWTIQAGGFIP</sequence>
<feature type="domain" description="ABC transmembrane type-1" evidence="10">
    <location>
        <begin position="24"/>
        <end position="308"/>
    </location>
</feature>
<dbReference type="GO" id="GO:0140359">
    <property type="term" value="F:ABC-type transporter activity"/>
    <property type="evidence" value="ECO:0007669"/>
    <property type="project" value="InterPro"/>
</dbReference>
<dbReference type="STRING" id="1802407.A3I40_01075"/>
<dbReference type="InterPro" id="IPR017871">
    <property type="entry name" value="ABC_transporter-like_CS"/>
</dbReference>
<keyword evidence="3 8" id="KW-0812">Transmembrane</keyword>
<dbReference type="FunFam" id="3.40.50.300:FF:000287">
    <property type="entry name" value="Multidrug ABC transporter ATP-binding protein"/>
    <property type="match status" value="1"/>
</dbReference>
<dbReference type="PANTHER" id="PTHR24221">
    <property type="entry name" value="ATP-BINDING CASSETTE SUB-FAMILY B"/>
    <property type="match status" value="1"/>
</dbReference>
<evidence type="ECO:0000313" key="12">
    <source>
        <dbReference type="Proteomes" id="UP000178723"/>
    </source>
</evidence>
<evidence type="ECO:0000256" key="5">
    <source>
        <dbReference type="ARBA" id="ARBA00022840"/>
    </source>
</evidence>
<comment type="caution">
    <text evidence="11">The sequence shown here is derived from an EMBL/GenBank/DDBJ whole genome shotgun (WGS) entry which is preliminary data.</text>
</comment>